<dbReference type="Pfam" id="PF00057">
    <property type="entry name" value="Ldl_recept_a"/>
    <property type="match status" value="1"/>
</dbReference>
<dbReference type="Proteomes" id="UP000828390">
    <property type="component" value="Unassembled WGS sequence"/>
</dbReference>
<reference evidence="8" key="1">
    <citation type="journal article" date="2019" name="bioRxiv">
        <title>The Genome of the Zebra Mussel, Dreissena polymorpha: A Resource for Invasive Species Research.</title>
        <authorList>
            <person name="McCartney M.A."/>
            <person name="Auch B."/>
            <person name="Kono T."/>
            <person name="Mallez S."/>
            <person name="Zhang Y."/>
            <person name="Obille A."/>
            <person name="Becker A."/>
            <person name="Abrahante J.E."/>
            <person name="Garbe J."/>
            <person name="Badalamenti J.P."/>
            <person name="Herman A."/>
            <person name="Mangelson H."/>
            <person name="Liachko I."/>
            <person name="Sullivan S."/>
            <person name="Sone E.D."/>
            <person name="Koren S."/>
            <person name="Silverstein K.A.T."/>
            <person name="Beckman K.B."/>
            <person name="Gohl D.M."/>
        </authorList>
    </citation>
    <scope>NUCLEOTIDE SEQUENCE</scope>
    <source>
        <strain evidence="8">Duluth1</strain>
        <tissue evidence="8">Whole animal</tissue>
    </source>
</reference>
<dbReference type="SUPFAM" id="SSF57424">
    <property type="entry name" value="LDL receptor-like module"/>
    <property type="match status" value="1"/>
</dbReference>
<dbReference type="SMART" id="SM00192">
    <property type="entry name" value="LDLa"/>
    <property type="match status" value="1"/>
</dbReference>
<keyword evidence="6 7" id="KW-1015">Disulfide bond</keyword>
<evidence type="ECO:0000256" key="2">
    <source>
        <dbReference type="ARBA" id="ARBA00022525"/>
    </source>
</evidence>
<dbReference type="PRINTS" id="PR01705">
    <property type="entry name" value="TSP1REPEAT"/>
</dbReference>
<name>A0A9D4G8R0_DREPO</name>
<dbReference type="InterPro" id="IPR052065">
    <property type="entry name" value="Compl_asym_regulator"/>
</dbReference>
<sequence length="264" mass="30436">MYGRFVIEDAMSKISTKFRIVSVFRNCEVNPMLQVKTIDRGIRHKQSDIMMYNYVTQAIFLLLEVLHVLAQEGEWTKWSQWSGCSVTCGYGVQKRQKTWQPRVTGSGVEEPFKYEDIIECITNVPCPRDGVWGYWGAWSECTKMCDGGTTKRMRECNSPSPENGGKDCEGKEFAETTCNDWKCPELPPNFDMSQCNETTYMCLDSRQCVPTPRRCDNQLHCHDGSDEHNCAYYWPNKASRICASELMRWLLALTLVKILRQLVS</sequence>
<keyword evidence="9" id="KW-1185">Reference proteome</keyword>
<dbReference type="InterPro" id="IPR036055">
    <property type="entry name" value="LDL_receptor-like_sf"/>
</dbReference>
<evidence type="ECO:0000256" key="7">
    <source>
        <dbReference type="PROSITE-ProRule" id="PRU00124"/>
    </source>
</evidence>
<evidence type="ECO:0000313" key="8">
    <source>
        <dbReference type="EMBL" id="KAH3810808.1"/>
    </source>
</evidence>
<accession>A0A9D4G8R0</accession>
<dbReference type="PROSITE" id="PS01209">
    <property type="entry name" value="LDLRA_1"/>
    <property type="match status" value="1"/>
</dbReference>
<comment type="caution">
    <text evidence="7">Lacks conserved residue(s) required for the propagation of feature annotation.</text>
</comment>
<dbReference type="PROSITE" id="PS50092">
    <property type="entry name" value="TSP1"/>
    <property type="match status" value="2"/>
</dbReference>
<protein>
    <submittedName>
        <fullName evidence="8">Uncharacterized protein</fullName>
    </submittedName>
</protein>
<dbReference type="InterPro" id="IPR023415">
    <property type="entry name" value="LDLR_class-A_CS"/>
</dbReference>
<dbReference type="InterPro" id="IPR002172">
    <property type="entry name" value="LDrepeatLR_classA_rpt"/>
</dbReference>
<dbReference type="EMBL" id="JAIWYP010000006">
    <property type="protein sequence ID" value="KAH3810808.1"/>
    <property type="molecule type" value="Genomic_DNA"/>
</dbReference>
<organism evidence="8 9">
    <name type="scientific">Dreissena polymorpha</name>
    <name type="common">Zebra mussel</name>
    <name type="synonym">Mytilus polymorpha</name>
    <dbReference type="NCBI Taxonomy" id="45954"/>
    <lineage>
        <taxon>Eukaryota</taxon>
        <taxon>Metazoa</taxon>
        <taxon>Spiralia</taxon>
        <taxon>Lophotrochozoa</taxon>
        <taxon>Mollusca</taxon>
        <taxon>Bivalvia</taxon>
        <taxon>Autobranchia</taxon>
        <taxon>Heteroconchia</taxon>
        <taxon>Euheterodonta</taxon>
        <taxon>Imparidentia</taxon>
        <taxon>Neoheterodontei</taxon>
        <taxon>Myida</taxon>
        <taxon>Dreissenoidea</taxon>
        <taxon>Dreissenidae</taxon>
        <taxon>Dreissena</taxon>
    </lineage>
</organism>
<evidence type="ECO:0000256" key="3">
    <source>
        <dbReference type="ARBA" id="ARBA00022536"/>
    </source>
</evidence>
<dbReference type="PANTHER" id="PTHR22906">
    <property type="entry name" value="PROPERDIN"/>
    <property type="match status" value="1"/>
</dbReference>
<dbReference type="InterPro" id="IPR000884">
    <property type="entry name" value="TSP1_rpt"/>
</dbReference>
<keyword evidence="4" id="KW-0732">Signal</keyword>
<keyword evidence="5" id="KW-0677">Repeat</keyword>
<comment type="subcellular location">
    <subcellularLocation>
        <location evidence="1">Secreted</location>
    </subcellularLocation>
</comment>
<dbReference type="SMART" id="SM00209">
    <property type="entry name" value="TSP1"/>
    <property type="match status" value="2"/>
</dbReference>
<reference evidence="8" key="2">
    <citation type="submission" date="2020-11" db="EMBL/GenBank/DDBJ databases">
        <authorList>
            <person name="McCartney M.A."/>
            <person name="Auch B."/>
            <person name="Kono T."/>
            <person name="Mallez S."/>
            <person name="Becker A."/>
            <person name="Gohl D.M."/>
            <person name="Silverstein K.A.T."/>
            <person name="Koren S."/>
            <person name="Bechman K.B."/>
            <person name="Herman A."/>
            <person name="Abrahante J.E."/>
            <person name="Garbe J."/>
        </authorList>
    </citation>
    <scope>NUCLEOTIDE SEQUENCE</scope>
    <source>
        <strain evidence="8">Duluth1</strain>
        <tissue evidence="8">Whole animal</tissue>
    </source>
</reference>
<evidence type="ECO:0000256" key="6">
    <source>
        <dbReference type="ARBA" id="ARBA00023157"/>
    </source>
</evidence>
<evidence type="ECO:0000256" key="1">
    <source>
        <dbReference type="ARBA" id="ARBA00004613"/>
    </source>
</evidence>
<evidence type="ECO:0000256" key="4">
    <source>
        <dbReference type="ARBA" id="ARBA00022729"/>
    </source>
</evidence>
<dbReference type="Gene3D" id="2.20.100.10">
    <property type="entry name" value="Thrombospondin type-1 (TSP1) repeat"/>
    <property type="match status" value="2"/>
</dbReference>
<dbReference type="CDD" id="cd00112">
    <property type="entry name" value="LDLa"/>
    <property type="match status" value="1"/>
</dbReference>
<dbReference type="PANTHER" id="PTHR22906:SF43">
    <property type="entry name" value="PROPERDIN"/>
    <property type="match status" value="1"/>
</dbReference>
<dbReference type="Pfam" id="PF00090">
    <property type="entry name" value="TSP_1"/>
    <property type="match status" value="2"/>
</dbReference>
<dbReference type="InterPro" id="IPR036383">
    <property type="entry name" value="TSP1_rpt_sf"/>
</dbReference>
<gene>
    <name evidence="8" type="ORF">DPMN_139206</name>
</gene>
<proteinExistence type="predicted"/>
<keyword evidence="2" id="KW-0964">Secreted</keyword>
<feature type="disulfide bond" evidence="7">
    <location>
        <begin position="215"/>
        <end position="230"/>
    </location>
</feature>
<evidence type="ECO:0000313" key="9">
    <source>
        <dbReference type="Proteomes" id="UP000828390"/>
    </source>
</evidence>
<dbReference type="Gene3D" id="4.10.400.10">
    <property type="entry name" value="Low-density Lipoprotein Receptor"/>
    <property type="match status" value="1"/>
</dbReference>
<dbReference type="AlphaFoldDB" id="A0A9D4G8R0"/>
<dbReference type="PROSITE" id="PS50068">
    <property type="entry name" value="LDLRA_2"/>
    <property type="match status" value="1"/>
</dbReference>
<keyword evidence="3" id="KW-0245">EGF-like domain</keyword>
<comment type="caution">
    <text evidence="8">The sequence shown here is derived from an EMBL/GenBank/DDBJ whole genome shotgun (WGS) entry which is preliminary data.</text>
</comment>
<dbReference type="SUPFAM" id="SSF82895">
    <property type="entry name" value="TSP-1 type 1 repeat"/>
    <property type="match status" value="2"/>
</dbReference>
<dbReference type="FunFam" id="2.20.100.10:FF:000002">
    <property type="entry name" value="Unc-5 netrin receptor C"/>
    <property type="match status" value="1"/>
</dbReference>
<evidence type="ECO:0000256" key="5">
    <source>
        <dbReference type="ARBA" id="ARBA00022737"/>
    </source>
</evidence>